<feature type="domain" description="PLD phosphodiesterase" evidence="3">
    <location>
        <begin position="1883"/>
        <end position="1909"/>
    </location>
</feature>
<dbReference type="InterPro" id="IPR029300">
    <property type="entry name" value="CEP170_C"/>
</dbReference>
<accession>A0A7J6AMT0</accession>
<feature type="compositionally biased region" description="Basic and acidic residues" evidence="2">
    <location>
        <begin position="96"/>
        <end position="106"/>
    </location>
</feature>
<feature type="region of interest" description="Disordered" evidence="2">
    <location>
        <begin position="377"/>
        <end position="420"/>
    </location>
</feature>
<feature type="region of interest" description="Disordered" evidence="2">
    <location>
        <begin position="554"/>
        <end position="613"/>
    </location>
</feature>
<evidence type="ECO:0000313" key="5">
    <source>
        <dbReference type="Proteomes" id="UP000593565"/>
    </source>
</evidence>
<feature type="compositionally biased region" description="Polar residues" evidence="2">
    <location>
        <begin position="1200"/>
        <end position="1212"/>
    </location>
</feature>
<dbReference type="GO" id="GO:0003824">
    <property type="term" value="F:catalytic activity"/>
    <property type="evidence" value="ECO:0007669"/>
    <property type="project" value="InterPro"/>
</dbReference>
<comment type="similarity">
    <text evidence="1">Belongs to the phospholipase D family.</text>
</comment>
<evidence type="ECO:0000259" key="3">
    <source>
        <dbReference type="PROSITE" id="PS50035"/>
    </source>
</evidence>
<feature type="region of interest" description="Disordered" evidence="2">
    <location>
        <begin position="253"/>
        <end position="313"/>
    </location>
</feature>
<feature type="compositionally biased region" description="Polar residues" evidence="2">
    <location>
        <begin position="1092"/>
        <end position="1112"/>
    </location>
</feature>
<feature type="compositionally biased region" description="Low complexity" evidence="2">
    <location>
        <begin position="1150"/>
        <end position="1161"/>
    </location>
</feature>
<feature type="domain" description="PLD phosphodiesterase" evidence="3">
    <location>
        <begin position="1669"/>
        <end position="1696"/>
    </location>
</feature>
<dbReference type="EMBL" id="JAAGNN010000010">
    <property type="protein sequence ID" value="KAF4083886.1"/>
    <property type="molecule type" value="Genomic_DNA"/>
</dbReference>
<feature type="compositionally biased region" description="Polar residues" evidence="2">
    <location>
        <begin position="1059"/>
        <end position="1072"/>
    </location>
</feature>
<feature type="compositionally biased region" description="Polar residues" evidence="2">
    <location>
        <begin position="299"/>
        <end position="308"/>
    </location>
</feature>
<reference evidence="4 5" key="1">
    <citation type="submission" date="2020-02" db="EMBL/GenBank/DDBJ databases">
        <title>A chromosome-scale genome assembly of the black bullhead catfish (Ameiurus melas).</title>
        <authorList>
            <person name="Wen M."/>
            <person name="Zham M."/>
            <person name="Cabau C."/>
            <person name="Klopp C."/>
            <person name="Donnadieu C."/>
            <person name="Roques C."/>
            <person name="Bouchez O."/>
            <person name="Lampietro C."/>
            <person name="Jouanno E."/>
            <person name="Herpin A."/>
            <person name="Louis A."/>
            <person name="Berthelot C."/>
            <person name="Parey E."/>
            <person name="Roest-Crollius H."/>
            <person name="Braasch I."/>
            <person name="Postlethwait J."/>
            <person name="Robinson-Rechavi M."/>
            <person name="Echchiki A."/>
            <person name="Begum T."/>
            <person name="Montfort J."/>
            <person name="Schartl M."/>
            <person name="Bobe J."/>
            <person name="Guiguen Y."/>
        </authorList>
    </citation>
    <scope>NUCLEOTIDE SEQUENCE [LARGE SCALE GENOMIC DNA]</scope>
    <source>
        <strain evidence="4">M_S1</strain>
        <tissue evidence="4">Blood</tissue>
    </source>
</reference>
<feature type="region of interest" description="Disordered" evidence="2">
    <location>
        <begin position="1"/>
        <end position="129"/>
    </location>
</feature>
<feature type="compositionally biased region" description="Basic and acidic residues" evidence="2">
    <location>
        <begin position="1"/>
        <end position="18"/>
    </location>
</feature>
<dbReference type="PROSITE" id="PS50035">
    <property type="entry name" value="PLD"/>
    <property type="match status" value="2"/>
</dbReference>
<feature type="compositionally biased region" description="Low complexity" evidence="2">
    <location>
        <begin position="1130"/>
        <end position="1141"/>
    </location>
</feature>
<feature type="compositionally biased region" description="Basic and acidic residues" evidence="2">
    <location>
        <begin position="254"/>
        <end position="264"/>
    </location>
</feature>
<dbReference type="Pfam" id="PF15308">
    <property type="entry name" value="CEP170_C"/>
    <property type="match status" value="1"/>
</dbReference>
<name>A0A7J6AMT0_AMEME</name>
<feature type="region of interest" description="Disordered" evidence="2">
    <location>
        <begin position="470"/>
        <end position="538"/>
    </location>
</feature>
<dbReference type="InterPro" id="IPR001736">
    <property type="entry name" value="PLipase_D/transphosphatidylase"/>
</dbReference>
<evidence type="ECO:0000256" key="2">
    <source>
        <dbReference type="SAM" id="MobiDB-lite"/>
    </source>
</evidence>
<dbReference type="Proteomes" id="UP000593565">
    <property type="component" value="Unassembled WGS sequence"/>
</dbReference>
<feature type="compositionally biased region" description="Low complexity" evidence="2">
    <location>
        <begin position="492"/>
        <end position="503"/>
    </location>
</feature>
<dbReference type="Pfam" id="PF00614">
    <property type="entry name" value="PLDc"/>
    <property type="match status" value="1"/>
</dbReference>
<organism evidence="4 5">
    <name type="scientific">Ameiurus melas</name>
    <name type="common">Black bullhead</name>
    <name type="synonym">Silurus melas</name>
    <dbReference type="NCBI Taxonomy" id="219545"/>
    <lineage>
        <taxon>Eukaryota</taxon>
        <taxon>Metazoa</taxon>
        <taxon>Chordata</taxon>
        <taxon>Craniata</taxon>
        <taxon>Vertebrata</taxon>
        <taxon>Euteleostomi</taxon>
        <taxon>Actinopterygii</taxon>
        <taxon>Neopterygii</taxon>
        <taxon>Teleostei</taxon>
        <taxon>Ostariophysi</taxon>
        <taxon>Siluriformes</taxon>
        <taxon>Ictaluridae</taxon>
        <taxon>Ameiurus</taxon>
    </lineage>
</organism>
<dbReference type="SUPFAM" id="SSF56024">
    <property type="entry name" value="Phospholipase D/nuclease"/>
    <property type="match status" value="2"/>
</dbReference>
<feature type="compositionally biased region" description="Basic and acidic residues" evidence="2">
    <location>
        <begin position="32"/>
        <end position="59"/>
    </location>
</feature>
<sequence>MERSQHKVPEEALKHEKYTSQLQVGVNPLELGKMEQAEEKTRASDVPRSNHEKTERKSNTEPPVSKPTPLYGQPSWWGDDEDHKREPGESISNHTSAEKQKEDSRQEVNGSSSEHQGKAIYSSRRDASYFEITTKELQSRARTTEQEVQVIPTKEPVNKAPPTPPVVQSHASFTIEFDDCTPGKIKIKDHVTKFSFRQRKNPSKESLVTPTEVMSSESKVADWLVQTDTSLMRRNSRSDDLYTTKSDLSINRNTLKDEHHHEDGTLSNSEDPVSNPEDLSRELTPQQLFTPPEREEPPMTSTPRCQTQPKKDPQQAFAINFLDNEVRKSRSQSFTNSVSPAEFLMALKRRTEKPKGAVQSGEILTSSAVQTTPTQRFTVPLKGSDGPQRAGSLRREKSDILGSTSNFSSRSASSRPFGSVGRKSRVTLDFLTGTEFLTVSKPSSTDKLEKSPSSAHLKASSIVSAVADNSTQSQTSVMDQTHVLSPSQQLEPSTPLLTSISTSCADGKTPKAPRQEEDDTLSDAGTYTIETEGPDKEVEDARNLIDQVFGVLECPEHSTQPSGASVYKSVEGDREAQDSLPVSENNPGPTLGHNPGYRDPATGPAQAALMGSSTGNSKWVSRWASLADGYSDSGPISGQIDISTQMDLSGVGQIIPQSMHNRTNDSTGADDGQIYRARRILPQLPTRGEGQVPPPSIHVQPEPYVERNIQGPLQKDHQKLYVTADLDPDSLSDASKSDDGSIIELDRKTSTGKAERIWTEDNADASSMHDVLADKMVKDQDCTTKFSTATITRQHGRSCKSGDSSVSSPGKDASACTENAASLMRQESFTKHRASDDIHFMRLPNISSPESSNDTNAFKGVCNQDTQSYLKETENSLAVLEAKLQAQKHNRASCPQEESLSGESDVDTSSTVSQRSSSKNSGTSAPKKPLIVSELLKGKKSASQRAKEQDSSGNLQSKKCRNISADSNYKESGKTSQRSTMHQWSGAVSDQESGTQPVHRKYTIPLQNESSRRSLKGTVTQALARIGSFSAPKPTRTSMLRRARLGDASDNDGTETDRTSQNSDANSSSTRTQESKKLSRLDILALPRRRTSSFTTPSDTESSAARTGFSNRSEAESGFSARKASVPDIKTGTQKSSGTTGRQPIIRGRSSSAKYISSTASSRRRQKGSDYASTSEDEYESNYSMVKHKRSHHSGALHSSRIQTPDQVQPPSRSRDSEGEGQESDNFQNWTTHSAEIARLSQDLAKDLAILAQEIHNVAGDGETQNTAPVDAVEPVSAVSSCKELRQQIPETSLNYSHDKGLKHQSWKQEQVALDNSMLNPVSQLSMAIRENTEQLTEKIKLLFHNKKEVWEEIETVLDADDDSPPLESPNKEIMSIIRDLRGIQKRLEVINTVIEPSGNVNLVKSSPVLSHSSAGLSSVRASSRDWRATASQRAAGSSAGARRFDKRVTALLTTFIRKEKARQTSAVTMYSSCGSTFQEVHQLSSPYKSLHDNYVPNKRGLSGLKTLLLATGCLIILGGLLAIALLEEMRYEEKINNTVTRNTTHQPDHVGECRIDLVETIPLWMDYGTNATFGVPLYKAWKDLLSTATQQIDIASFYWSLTGEDIGVTSSTDQFGRDILEQLKALPKRNVSVRAVSSIPSVATKSTDLEVLRENGVWVRRINFGKLTRGVLHSKFWIVDRRHIYIGSANMDWRALTQVKELGVVIYNCTSLATDLQKIFQSYWDMGHSNATIPVPWPSFYDTSINKDQPLRVNLSDVPSRVYISNSPPAFCPDSRTKDLDAVLSVISQAEHFIHVAVMEYFPASKFYHPRRYWPVIENALVRSVFERNLTVRLLISCGRDSDAAVLPFLKSLNALNSASDNIRIEVRLYIVPAGNETNIPYTRVNHNKYMVTDNVGYVGTSNWSADYFNTTAGVGLVVSQDVSQSPSPGDTVLGRLSAAFDRDWGSKFAVPLEKLGHNPDCVFSKA</sequence>
<feature type="region of interest" description="Disordered" evidence="2">
    <location>
        <begin position="888"/>
        <end position="998"/>
    </location>
</feature>
<keyword evidence="5" id="KW-1185">Reference proteome</keyword>
<feature type="compositionally biased region" description="Polar residues" evidence="2">
    <location>
        <begin position="470"/>
        <end position="491"/>
    </location>
</feature>
<proteinExistence type="inferred from homology"/>
<feature type="compositionally biased region" description="Low complexity" evidence="2">
    <location>
        <begin position="901"/>
        <end position="921"/>
    </location>
</feature>
<dbReference type="Pfam" id="PF13918">
    <property type="entry name" value="PLDc_3"/>
    <property type="match status" value="1"/>
</dbReference>
<gene>
    <name evidence="4" type="ORF">AMELA_G00122490</name>
</gene>
<dbReference type="PANTHER" id="PTHR10185">
    <property type="entry name" value="PHOSPHOLIPASE D - RELATED"/>
    <property type="match status" value="1"/>
</dbReference>
<comment type="caution">
    <text evidence="4">The sequence shown here is derived from an EMBL/GenBank/DDBJ whole genome shotgun (WGS) entry which is preliminary data.</text>
</comment>
<dbReference type="PANTHER" id="PTHR10185:SF8">
    <property type="entry name" value="5'-3' EXONUCLEASE PLD4"/>
    <property type="match status" value="1"/>
</dbReference>
<evidence type="ECO:0000256" key="1">
    <source>
        <dbReference type="ARBA" id="ARBA00008664"/>
    </source>
</evidence>
<dbReference type="InterPro" id="IPR032803">
    <property type="entry name" value="PLDc_3"/>
</dbReference>
<dbReference type="SMART" id="SM00155">
    <property type="entry name" value="PLDc"/>
    <property type="match status" value="2"/>
</dbReference>
<dbReference type="InterPro" id="IPR050874">
    <property type="entry name" value="Diverse_PLD-related"/>
</dbReference>
<evidence type="ECO:0000313" key="4">
    <source>
        <dbReference type="EMBL" id="KAF4083886.1"/>
    </source>
</evidence>
<feature type="compositionally biased region" description="Polar residues" evidence="2">
    <location>
        <begin position="974"/>
        <end position="996"/>
    </location>
</feature>
<dbReference type="Gene3D" id="3.30.870.10">
    <property type="entry name" value="Endonuclease Chain A"/>
    <property type="match status" value="2"/>
</dbReference>
<feature type="region of interest" description="Disordered" evidence="2">
    <location>
        <begin position="1026"/>
        <end position="1229"/>
    </location>
</feature>
<feature type="compositionally biased region" description="Basic residues" evidence="2">
    <location>
        <begin position="1186"/>
        <end position="1195"/>
    </location>
</feature>
<feature type="compositionally biased region" description="Low complexity" evidence="2">
    <location>
        <begin position="402"/>
        <end position="419"/>
    </location>
</feature>
<protein>
    <recommendedName>
        <fullName evidence="3">PLD phosphodiesterase domain-containing protein</fullName>
    </recommendedName>
</protein>